<dbReference type="OrthoDB" id="5098772at2759"/>
<accession>A0A0P7BX86</accession>
<sequence length="149" mass="15960">MCETGRPSPSSSTAPVCSIFQALDKSSEIPLLLTGVPPLLAGRDRTGVAAGLLQSLAGTAPDDVVFDYMLSRIGTEVARERLAAFAMSTVGVTDLETPGFWNLVNLTPSYWNAFVEGLQDEYGGWEGYVVKGLGFSKADLETIKKNLKK</sequence>
<proteinExistence type="predicted"/>
<keyword evidence="2" id="KW-1185">Reference proteome</keyword>
<evidence type="ECO:0000313" key="2">
    <source>
        <dbReference type="Proteomes" id="UP000050424"/>
    </source>
</evidence>
<dbReference type="Gene3D" id="3.90.190.10">
    <property type="entry name" value="Protein tyrosine phosphatase superfamily"/>
    <property type="match status" value="1"/>
</dbReference>
<gene>
    <name evidence="1" type="ORF">AK830_g398</name>
</gene>
<dbReference type="SUPFAM" id="SSF52799">
    <property type="entry name" value="(Phosphotyrosine protein) phosphatases II"/>
    <property type="match status" value="1"/>
</dbReference>
<protein>
    <recommendedName>
        <fullName evidence="3">Tyrosine specific protein phosphatases domain-containing protein</fullName>
    </recommendedName>
</protein>
<dbReference type="Pfam" id="PF13350">
    <property type="entry name" value="Y_phosphatase3"/>
    <property type="match status" value="1"/>
</dbReference>
<dbReference type="AlphaFoldDB" id="A0A0P7BX86"/>
<dbReference type="Proteomes" id="UP000050424">
    <property type="component" value="Unassembled WGS sequence"/>
</dbReference>
<dbReference type="InterPro" id="IPR029021">
    <property type="entry name" value="Prot-tyrosine_phosphatase-like"/>
</dbReference>
<dbReference type="GO" id="GO:0004721">
    <property type="term" value="F:phosphoprotein phosphatase activity"/>
    <property type="evidence" value="ECO:0007669"/>
    <property type="project" value="InterPro"/>
</dbReference>
<name>A0A0P7BX86_9HYPO</name>
<comment type="caution">
    <text evidence="1">The sequence shown here is derived from an EMBL/GenBank/DDBJ whole genome shotgun (WGS) entry which is preliminary data.</text>
</comment>
<dbReference type="InterPro" id="IPR026893">
    <property type="entry name" value="Tyr/Ser_Pase_IphP-type"/>
</dbReference>
<dbReference type="EMBL" id="LKCW01000002">
    <property type="protein sequence ID" value="KPM46165.1"/>
    <property type="molecule type" value="Genomic_DNA"/>
</dbReference>
<organism evidence="1 2">
    <name type="scientific">Neonectria ditissima</name>
    <dbReference type="NCBI Taxonomy" id="78410"/>
    <lineage>
        <taxon>Eukaryota</taxon>
        <taxon>Fungi</taxon>
        <taxon>Dikarya</taxon>
        <taxon>Ascomycota</taxon>
        <taxon>Pezizomycotina</taxon>
        <taxon>Sordariomycetes</taxon>
        <taxon>Hypocreomycetidae</taxon>
        <taxon>Hypocreales</taxon>
        <taxon>Nectriaceae</taxon>
        <taxon>Neonectria</taxon>
    </lineage>
</organism>
<reference evidence="1 2" key="1">
    <citation type="submission" date="2015-09" db="EMBL/GenBank/DDBJ databases">
        <title>Draft genome of a European isolate of the apple canker pathogen Neonectria ditissima.</title>
        <authorList>
            <person name="Gomez-Cortecero A."/>
            <person name="Harrison R.J."/>
            <person name="Armitage A.D."/>
        </authorList>
    </citation>
    <scope>NUCLEOTIDE SEQUENCE [LARGE SCALE GENOMIC DNA]</scope>
    <source>
        <strain evidence="1 2">R09/05</strain>
    </source>
</reference>
<evidence type="ECO:0000313" key="1">
    <source>
        <dbReference type="EMBL" id="KPM46165.1"/>
    </source>
</evidence>
<evidence type="ECO:0008006" key="3">
    <source>
        <dbReference type="Google" id="ProtNLM"/>
    </source>
</evidence>